<evidence type="ECO:0000313" key="2">
    <source>
        <dbReference type="Proteomes" id="UP000018747"/>
    </source>
</evidence>
<proteinExistence type="predicted"/>
<organism evidence="1 2">
    <name type="scientific">Leptospira alexanderi serovar Manhao 3 str. L 60</name>
    <dbReference type="NCBI Taxonomy" id="1049759"/>
    <lineage>
        <taxon>Bacteria</taxon>
        <taxon>Pseudomonadati</taxon>
        <taxon>Spirochaetota</taxon>
        <taxon>Spirochaetia</taxon>
        <taxon>Leptospirales</taxon>
        <taxon>Leptospiraceae</taxon>
        <taxon>Leptospira</taxon>
    </lineage>
</organism>
<dbReference type="Proteomes" id="UP000018747">
    <property type="component" value="Unassembled WGS sequence"/>
</dbReference>
<dbReference type="EMBL" id="AHMT02000052">
    <property type="protein sequence ID" value="EQA61032.1"/>
    <property type="molecule type" value="Genomic_DNA"/>
</dbReference>
<reference evidence="1" key="1">
    <citation type="submission" date="2013-05" db="EMBL/GenBank/DDBJ databases">
        <authorList>
            <person name="Harkins D.M."/>
            <person name="Durkin A.S."/>
            <person name="Brinkac L.M."/>
            <person name="Haft D.H."/>
            <person name="Selengut J.D."/>
            <person name="Sanka R."/>
            <person name="DePew J."/>
            <person name="Purushe J."/>
            <person name="Hartskeerl R.A."/>
            <person name="Ahmed A."/>
            <person name="van der Linden H."/>
            <person name="Goris M.G.A."/>
            <person name="Vinetz J.M."/>
            <person name="Sutton G.G."/>
            <person name="Nierman W.C."/>
            <person name="Fouts D.E."/>
        </authorList>
    </citation>
    <scope>NUCLEOTIDE SEQUENCE [LARGE SCALE GENOMIC DNA]</scope>
    <source>
        <strain evidence="1">L 60</strain>
    </source>
</reference>
<gene>
    <name evidence="1" type="ORF">LEP1GSC062_1313</name>
</gene>
<name>V6HVT7_9LEPT</name>
<accession>V6HVT7</accession>
<keyword evidence="2" id="KW-1185">Reference proteome</keyword>
<evidence type="ECO:0000313" key="1">
    <source>
        <dbReference type="EMBL" id="EQA61032.1"/>
    </source>
</evidence>
<protein>
    <submittedName>
        <fullName evidence="1">Uncharacterized protein</fullName>
    </submittedName>
</protein>
<sequence>MKEYKKKNANAIHDIFSQFPNVIFDRNLRGFLRQKFSRE</sequence>
<dbReference type="AlphaFoldDB" id="V6HVT7"/>
<comment type="caution">
    <text evidence="1">The sequence shown here is derived from an EMBL/GenBank/DDBJ whole genome shotgun (WGS) entry which is preliminary data.</text>
</comment>